<gene>
    <name evidence="2" type="ORF">AV530_010683</name>
</gene>
<evidence type="ECO:0000313" key="3">
    <source>
        <dbReference type="Proteomes" id="UP000190648"/>
    </source>
</evidence>
<comment type="caution">
    <text evidence="2">The sequence shown here is derived from an EMBL/GenBank/DDBJ whole genome shotgun (WGS) entry which is preliminary data.</text>
</comment>
<dbReference type="EMBL" id="LSYS01004200">
    <property type="protein sequence ID" value="OPJ80347.1"/>
    <property type="molecule type" value="Genomic_DNA"/>
</dbReference>
<sequence length="68" mass="7117">MSESSGDRAPRRGGQKRSVPRAAGGARGGEGRDPGRRRPPSHPPRTRTSRAALPLPRLPPDLAAGRGS</sequence>
<proteinExistence type="predicted"/>
<accession>A0A1V4K8X3</accession>
<feature type="region of interest" description="Disordered" evidence="1">
    <location>
        <begin position="1"/>
        <end position="68"/>
    </location>
</feature>
<organism evidence="2 3">
    <name type="scientific">Patagioenas fasciata monilis</name>
    <dbReference type="NCBI Taxonomy" id="372326"/>
    <lineage>
        <taxon>Eukaryota</taxon>
        <taxon>Metazoa</taxon>
        <taxon>Chordata</taxon>
        <taxon>Craniata</taxon>
        <taxon>Vertebrata</taxon>
        <taxon>Euteleostomi</taxon>
        <taxon>Archelosauria</taxon>
        <taxon>Archosauria</taxon>
        <taxon>Dinosauria</taxon>
        <taxon>Saurischia</taxon>
        <taxon>Theropoda</taxon>
        <taxon>Coelurosauria</taxon>
        <taxon>Aves</taxon>
        <taxon>Neognathae</taxon>
        <taxon>Neoaves</taxon>
        <taxon>Columbimorphae</taxon>
        <taxon>Columbiformes</taxon>
        <taxon>Columbidae</taxon>
        <taxon>Patagioenas</taxon>
    </lineage>
</organism>
<feature type="compositionally biased region" description="Low complexity" evidence="1">
    <location>
        <begin position="49"/>
        <end position="68"/>
    </location>
</feature>
<dbReference type="AlphaFoldDB" id="A0A1V4K8X3"/>
<dbReference type="Proteomes" id="UP000190648">
    <property type="component" value="Unassembled WGS sequence"/>
</dbReference>
<evidence type="ECO:0000313" key="2">
    <source>
        <dbReference type="EMBL" id="OPJ80347.1"/>
    </source>
</evidence>
<protein>
    <submittedName>
        <fullName evidence="2">Uncharacterized protein</fullName>
    </submittedName>
</protein>
<keyword evidence="3" id="KW-1185">Reference proteome</keyword>
<reference evidence="2 3" key="1">
    <citation type="submission" date="2016-02" db="EMBL/GenBank/DDBJ databases">
        <title>Band-tailed pigeon sequencing and assembly.</title>
        <authorList>
            <person name="Soares A.E."/>
            <person name="Novak B.J."/>
            <person name="Rice E.S."/>
            <person name="O'Connell B."/>
            <person name="Chang D."/>
            <person name="Weber S."/>
            <person name="Shapiro B."/>
        </authorList>
    </citation>
    <scope>NUCLEOTIDE SEQUENCE [LARGE SCALE GENOMIC DNA]</scope>
    <source>
        <strain evidence="2">BTP2013</strain>
        <tissue evidence="2">Blood</tissue>
    </source>
</reference>
<feature type="compositionally biased region" description="Basic residues" evidence="1">
    <location>
        <begin position="37"/>
        <end position="48"/>
    </location>
</feature>
<feature type="compositionally biased region" description="Basic and acidic residues" evidence="1">
    <location>
        <begin position="1"/>
        <end position="10"/>
    </location>
</feature>
<name>A0A1V4K8X3_PATFA</name>
<evidence type="ECO:0000256" key="1">
    <source>
        <dbReference type="SAM" id="MobiDB-lite"/>
    </source>
</evidence>